<dbReference type="RefSeq" id="XP_005100233.1">
    <property type="nucleotide sequence ID" value="XM_005100176.1"/>
</dbReference>
<proteinExistence type="predicted"/>
<reference evidence="4" key="1">
    <citation type="submission" date="2025-08" db="UniProtKB">
        <authorList>
            <consortium name="RefSeq"/>
        </authorList>
    </citation>
    <scope>IDENTIFICATION</scope>
</reference>
<evidence type="ECO:0000256" key="1">
    <source>
        <dbReference type="SAM" id="MobiDB-lite"/>
    </source>
</evidence>
<dbReference type="InterPro" id="IPR050863">
    <property type="entry name" value="CenT-Element_Derived"/>
</dbReference>
<dbReference type="Proteomes" id="UP000694888">
    <property type="component" value="Unplaced"/>
</dbReference>
<dbReference type="Pfam" id="PF03184">
    <property type="entry name" value="DDE_1"/>
    <property type="match status" value="1"/>
</dbReference>
<sequence length="233" mass="26351">MGSLPCHKYVVGLHTAALSRPKARHAVSMKVVCGESASVSTETSDNWRKGQLQEILGKYQPSDIFSADEIGLFYKCLPTRTLARQGEVCSENKIPKERLTLLLAANTDGTETLPLLTIGRFEKPRCFKHTKTLPTEYKFNRKTRMTGTIFEQWVQKLDRKFILQGRSVALIVDNCSAHPHLTDLKAIQLFFSAAEHNKRTITVRPGNYTIFQSTQQKESAKTTHSYHGQGRER</sequence>
<organism evidence="3 4">
    <name type="scientific">Aplysia californica</name>
    <name type="common">California sea hare</name>
    <dbReference type="NCBI Taxonomy" id="6500"/>
    <lineage>
        <taxon>Eukaryota</taxon>
        <taxon>Metazoa</taxon>
        <taxon>Spiralia</taxon>
        <taxon>Lophotrochozoa</taxon>
        <taxon>Mollusca</taxon>
        <taxon>Gastropoda</taxon>
        <taxon>Heterobranchia</taxon>
        <taxon>Euthyneura</taxon>
        <taxon>Tectipleura</taxon>
        <taxon>Aplysiida</taxon>
        <taxon>Aplysioidea</taxon>
        <taxon>Aplysiidae</taxon>
        <taxon>Aplysia</taxon>
    </lineage>
</organism>
<accession>A0ABM0JS26</accession>
<dbReference type="InterPro" id="IPR004875">
    <property type="entry name" value="DDE_SF_endonuclease_dom"/>
</dbReference>
<evidence type="ECO:0000313" key="4">
    <source>
        <dbReference type="RefSeq" id="XP_005100233.1"/>
    </source>
</evidence>
<dbReference type="GeneID" id="101848976"/>
<feature type="domain" description="DDE-1" evidence="2">
    <location>
        <begin position="96"/>
        <end position="186"/>
    </location>
</feature>
<feature type="region of interest" description="Disordered" evidence="1">
    <location>
        <begin position="213"/>
        <end position="233"/>
    </location>
</feature>
<feature type="compositionally biased region" description="Polar residues" evidence="1">
    <location>
        <begin position="213"/>
        <end position="226"/>
    </location>
</feature>
<keyword evidence="3" id="KW-1185">Reference proteome</keyword>
<protein>
    <submittedName>
        <fullName evidence="4">Tigger transposable element-derived protein 4</fullName>
    </submittedName>
</protein>
<dbReference type="PANTHER" id="PTHR19303">
    <property type="entry name" value="TRANSPOSON"/>
    <property type="match status" value="1"/>
</dbReference>
<evidence type="ECO:0000313" key="3">
    <source>
        <dbReference type="Proteomes" id="UP000694888"/>
    </source>
</evidence>
<gene>
    <name evidence="4" type="primary">LOC101848976</name>
</gene>
<evidence type="ECO:0000259" key="2">
    <source>
        <dbReference type="Pfam" id="PF03184"/>
    </source>
</evidence>
<name>A0ABM0JS26_APLCA</name>
<dbReference type="PANTHER" id="PTHR19303:SF73">
    <property type="entry name" value="PROTEIN PDC2"/>
    <property type="match status" value="1"/>
</dbReference>